<dbReference type="Pfam" id="PF05709">
    <property type="entry name" value="Sipho_tail"/>
    <property type="match status" value="1"/>
</dbReference>
<feature type="domain" description="Siphovirus-type tail component RIFT-related" evidence="1">
    <location>
        <begin position="15"/>
        <end position="131"/>
    </location>
</feature>
<evidence type="ECO:0000313" key="2">
    <source>
        <dbReference type="EMBL" id="MBD8028143.1"/>
    </source>
</evidence>
<dbReference type="EMBL" id="JACSQA010000032">
    <property type="protein sequence ID" value="MBD8028143.1"/>
    <property type="molecule type" value="Genomic_DNA"/>
</dbReference>
<reference evidence="2 3" key="1">
    <citation type="submission" date="2020-08" db="EMBL/GenBank/DDBJ databases">
        <title>A Genomic Blueprint of the Chicken Gut Microbiome.</title>
        <authorList>
            <person name="Gilroy R."/>
            <person name="Ravi A."/>
            <person name="Getino M."/>
            <person name="Pursley I."/>
            <person name="Horton D.L."/>
            <person name="Alikhan N.-F."/>
            <person name="Baker D."/>
            <person name="Gharbi K."/>
            <person name="Hall N."/>
            <person name="Watson M."/>
            <person name="Adriaenssens E.M."/>
            <person name="Foster-Nyarko E."/>
            <person name="Jarju S."/>
            <person name="Secka A."/>
            <person name="Antonio M."/>
            <person name="Oren A."/>
            <person name="Chaudhuri R."/>
            <person name="La Ragione R.M."/>
            <person name="Hildebrand F."/>
            <person name="Pallen M.J."/>
        </authorList>
    </citation>
    <scope>NUCLEOTIDE SEQUENCE [LARGE SCALE GENOMIC DNA]</scope>
    <source>
        <strain evidence="2 3">Re31</strain>
    </source>
</reference>
<comment type="caution">
    <text evidence="2">The sequence shown here is derived from an EMBL/GenBank/DDBJ whole genome shotgun (WGS) entry which is preliminary data.</text>
</comment>
<protein>
    <submittedName>
        <fullName evidence="2">Phage tail family protein</fullName>
    </submittedName>
</protein>
<evidence type="ECO:0000313" key="3">
    <source>
        <dbReference type="Proteomes" id="UP000640930"/>
    </source>
</evidence>
<evidence type="ECO:0000259" key="1">
    <source>
        <dbReference type="Pfam" id="PF05709"/>
    </source>
</evidence>
<keyword evidence="3" id="KW-1185">Reference proteome</keyword>
<organism evidence="2 3">
    <name type="scientific">Ureibacillus galli</name>
    <dbReference type="NCBI Taxonomy" id="2762222"/>
    <lineage>
        <taxon>Bacteria</taxon>
        <taxon>Bacillati</taxon>
        <taxon>Bacillota</taxon>
        <taxon>Bacilli</taxon>
        <taxon>Bacillales</taxon>
        <taxon>Caryophanaceae</taxon>
        <taxon>Ureibacillus</taxon>
    </lineage>
</organism>
<proteinExistence type="predicted"/>
<dbReference type="Proteomes" id="UP000640930">
    <property type="component" value="Unassembled WGS sequence"/>
</dbReference>
<sequence>MKPEHTVFFDGVDVRSLGLIFLTEHSNPIIPGTRDKTSIIDGVNGEYDYGADLEPIPFDLPFFIEQTDPFRLQGYVRMVKKLLLDGFGKPRTFKLQFGYEKDKYYNVRVVGRVDIDRIYSSAGHFTLPLMCYEGYALSVARNDEVVWGSQDITFTADYLFGNNGSGAKTFTSNSSTVVTVTGDNLRPLIKLSGSGTNVKLSWGGKTMTLGTFTNANWLIDLEDYTVTKNGNLGLDLIKGDWLDMYLSNGDNNINVEGSGLNLAFSVEFRDRFS</sequence>
<accession>A0ABR8XG08</accession>
<gene>
    <name evidence="2" type="ORF">H9636_15960</name>
</gene>
<dbReference type="Gene3D" id="2.40.30.200">
    <property type="match status" value="1"/>
</dbReference>
<dbReference type="RefSeq" id="WP_191708558.1">
    <property type="nucleotide sequence ID" value="NZ_JACSQA010000032.1"/>
</dbReference>
<name>A0ABR8XG08_9BACL</name>
<dbReference type="InterPro" id="IPR008841">
    <property type="entry name" value="Siphovirus-type_tail_N"/>
</dbReference>